<keyword evidence="10 12" id="KW-0594">Phospholipid biosynthesis</keyword>
<evidence type="ECO:0000313" key="16">
    <source>
        <dbReference type="Proteomes" id="UP000430345"/>
    </source>
</evidence>
<keyword evidence="2 12" id="KW-1003">Cell membrane</keyword>
<keyword evidence="4 12" id="KW-0808">Transferase</keyword>
<evidence type="ECO:0000256" key="8">
    <source>
        <dbReference type="ARBA" id="ARBA00023098"/>
    </source>
</evidence>
<comment type="similarity">
    <text evidence="12">Belongs to the phospholipase D family. Cardiolipin synthase subfamily.</text>
</comment>
<keyword evidence="16" id="KW-1185">Reference proteome</keyword>
<dbReference type="NCBIfam" id="TIGR04265">
    <property type="entry name" value="bac_cardiolipin"/>
    <property type="match status" value="1"/>
</dbReference>
<dbReference type="GO" id="GO:0005886">
    <property type="term" value="C:plasma membrane"/>
    <property type="evidence" value="ECO:0007669"/>
    <property type="project" value="UniProtKB-SubCell"/>
</dbReference>
<evidence type="ECO:0000256" key="9">
    <source>
        <dbReference type="ARBA" id="ARBA00023136"/>
    </source>
</evidence>
<dbReference type="CDD" id="cd09112">
    <property type="entry name" value="PLDc_CLS_2"/>
    <property type="match status" value="1"/>
</dbReference>
<keyword evidence="6" id="KW-0677">Repeat</keyword>
<evidence type="ECO:0000256" key="2">
    <source>
        <dbReference type="ARBA" id="ARBA00022475"/>
    </source>
</evidence>
<dbReference type="GO" id="GO:0032049">
    <property type="term" value="P:cardiolipin biosynthetic process"/>
    <property type="evidence" value="ECO:0007669"/>
    <property type="project" value="UniProtKB-UniRule"/>
</dbReference>
<dbReference type="EC" id="2.7.8.-" evidence="12 13"/>
<evidence type="ECO:0000256" key="6">
    <source>
        <dbReference type="ARBA" id="ARBA00022737"/>
    </source>
</evidence>
<reference evidence="15 16" key="1">
    <citation type="submission" date="2019-10" db="EMBL/GenBank/DDBJ databases">
        <title>The Genome Sequence of Clostridium tarantellae Isolated from Fish Brain.</title>
        <authorList>
            <person name="Bano L."/>
            <person name="Kiel M."/>
            <person name="Sales G."/>
            <person name="Doxey A.C."/>
            <person name="Mansfield M.J."/>
            <person name="Schiavone M."/>
            <person name="Rossetto O."/>
            <person name="Pirazzini M."/>
            <person name="Dobrindt U."/>
            <person name="Montecucco C."/>
        </authorList>
    </citation>
    <scope>NUCLEOTIDE SEQUENCE [LARGE SCALE GENOMIC DNA]</scope>
    <source>
        <strain evidence="15 16">DSM 3997</strain>
    </source>
</reference>
<evidence type="ECO:0000256" key="13">
    <source>
        <dbReference type="NCBIfam" id="TIGR04265"/>
    </source>
</evidence>
<feature type="active site" evidence="12">
    <location>
        <position position="217"/>
    </location>
</feature>
<feature type="transmembrane region" description="Helical" evidence="12">
    <location>
        <begin position="34"/>
        <end position="54"/>
    </location>
</feature>
<keyword evidence="3 12" id="KW-0444">Lipid biosynthesis</keyword>
<evidence type="ECO:0000256" key="12">
    <source>
        <dbReference type="HAMAP-Rule" id="MF_01916"/>
    </source>
</evidence>
<dbReference type="CDD" id="cd09110">
    <property type="entry name" value="PLDc_CLS_1"/>
    <property type="match status" value="1"/>
</dbReference>
<comment type="function">
    <text evidence="12">Catalyzes the reversible phosphatidyl group transfer from one phosphatidylglycerol molecule to another to form cardiolipin (CL) (diphosphatidylglycerol) and glycerol.</text>
</comment>
<evidence type="ECO:0000256" key="4">
    <source>
        <dbReference type="ARBA" id="ARBA00022679"/>
    </source>
</evidence>
<dbReference type="OrthoDB" id="9762009at2"/>
<dbReference type="PROSITE" id="PS50035">
    <property type="entry name" value="PLD"/>
    <property type="match status" value="2"/>
</dbReference>
<dbReference type="Pfam" id="PF13396">
    <property type="entry name" value="PLDc_N"/>
    <property type="match status" value="1"/>
</dbReference>
<evidence type="ECO:0000313" key="15">
    <source>
        <dbReference type="EMBL" id="MPQ44911.1"/>
    </source>
</evidence>
<dbReference type="Gene3D" id="3.30.870.10">
    <property type="entry name" value="Endonuclease Chain A"/>
    <property type="match status" value="2"/>
</dbReference>
<dbReference type="PANTHER" id="PTHR21248:SF22">
    <property type="entry name" value="PHOSPHOLIPASE D"/>
    <property type="match status" value="1"/>
</dbReference>
<dbReference type="GO" id="GO:0008808">
    <property type="term" value="F:cardiolipin synthase activity"/>
    <property type="evidence" value="ECO:0007669"/>
    <property type="project" value="UniProtKB-UniRule"/>
</dbReference>
<feature type="active site" evidence="12">
    <location>
        <position position="224"/>
    </location>
</feature>
<dbReference type="Proteomes" id="UP000430345">
    <property type="component" value="Unassembled WGS sequence"/>
</dbReference>
<dbReference type="Pfam" id="PF13091">
    <property type="entry name" value="PLDc_2"/>
    <property type="match status" value="2"/>
</dbReference>
<dbReference type="PANTHER" id="PTHR21248">
    <property type="entry name" value="CARDIOLIPIN SYNTHASE"/>
    <property type="match status" value="1"/>
</dbReference>
<evidence type="ECO:0000256" key="1">
    <source>
        <dbReference type="ARBA" id="ARBA00004651"/>
    </source>
</evidence>
<evidence type="ECO:0000256" key="7">
    <source>
        <dbReference type="ARBA" id="ARBA00022989"/>
    </source>
</evidence>
<feature type="domain" description="PLD phosphodiesterase" evidence="14">
    <location>
        <begin position="212"/>
        <end position="239"/>
    </location>
</feature>
<keyword evidence="7 12" id="KW-1133">Transmembrane helix</keyword>
<name>A0A6I1MVQ1_9CLOT</name>
<dbReference type="RefSeq" id="WP_152891787.1">
    <property type="nucleotide sequence ID" value="NZ_WHJC01000356.1"/>
</dbReference>
<dbReference type="InterPro" id="IPR025202">
    <property type="entry name" value="PLD-like_dom"/>
</dbReference>
<keyword evidence="11 12" id="KW-1208">Phospholipid metabolism</keyword>
<dbReference type="SUPFAM" id="SSF56024">
    <property type="entry name" value="Phospholipase D/nuclease"/>
    <property type="match status" value="2"/>
</dbReference>
<protein>
    <recommendedName>
        <fullName evidence="12 13">Cardiolipin synthase</fullName>
        <shortName evidence="12">CL synthase</shortName>
        <ecNumber evidence="12 13">2.7.8.-</ecNumber>
    </recommendedName>
</protein>
<evidence type="ECO:0000256" key="3">
    <source>
        <dbReference type="ARBA" id="ARBA00022516"/>
    </source>
</evidence>
<keyword evidence="8 12" id="KW-0443">Lipid metabolism</keyword>
<dbReference type="InterPro" id="IPR001736">
    <property type="entry name" value="PLipase_D/transphosphatidylase"/>
</dbReference>
<dbReference type="AlphaFoldDB" id="A0A6I1MVQ1"/>
<proteinExistence type="inferred from homology"/>
<dbReference type="EMBL" id="WHJC01000356">
    <property type="protein sequence ID" value="MPQ44911.1"/>
    <property type="molecule type" value="Genomic_DNA"/>
</dbReference>
<dbReference type="InterPro" id="IPR027379">
    <property type="entry name" value="CLS_N"/>
</dbReference>
<comment type="catalytic activity">
    <reaction evidence="12">
        <text>2 a 1,2-diacyl-sn-glycero-3-phospho-(1'-sn-glycerol) = a cardiolipin + glycerol</text>
        <dbReference type="Rhea" id="RHEA:31451"/>
        <dbReference type="ChEBI" id="CHEBI:17754"/>
        <dbReference type="ChEBI" id="CHEBI:62237"/>
        <dbReference type="ChEBI" id="CHEBI:64716"/>
    </reaction>
</comment>
<feature type="active site" evidence="12">
    <location>
        <position position="394"/>
    </location>
</feature>
<comment type="caution">
    <text evidence="15">The sequence shown here is derived from an EMBL/GenBank/DDBJ whole genome shotgun (WGS) entry which is preliminary data.</text>
</comment>
<feature type="active site" evidence="12">
    <location>
        <position position="401"/>
    </location>
</feature>
<evidence type="ECO:0000256" key="10">
    <source>
        <dbReference type="ARBA" id="ARBA00023209"/>
    </source>
</evidence>
<evidence type="ECO:0000256" key="11">
    <source>
        <dbReference type="ARBA" id="ARBA00023264"/>
    </source>
</evidence>
<dbReference type="SMART" id="SM00155">
    <property type="entry name" value="PLDc"/>
    <property type="match status" value="2"/>
</dbReference>
<evidence type="ECO:0000259" key="14">
    <source>
        <dbReference type="PROSITE" id="PS50035"/>
    </source>
</evidence>
<keyword evidence="9 12" id="KW-0472">Membrane</keyword>
<dbReference type="InterPro" id="IPR030874">
    <property type="entry name" value="Cardiolipin_synth_Firmi"/>
</dbReference>
<sequence length="476" mass="55025">MHTYFIFGIFIFFLNTLCVISLIFIERRKPTTTWAWILVLTLLPGIGFLIYLIFGQNLSREKIFKQKTLRDEKKAYILEKKLNLTNGKIDVTNEFSDLLKMNFNHCGSIYTIGNEVEVYTKGSDKFKNLLKDIKNAKKFIHLEYYIFRFDSLGQEIINALKEKVDEGLEVRLLVDGMGSRTLACKYKKYIRSLGINFEVFFPGLFTYINLRINYRNHRKLAIIDGEIGYVGGFNVGDEYVNGGDMFPFWRDTHLRIQGEAVNELNKRFLMDWDYAAKEDLFNNKKYFPLAKNLGSIGIQVVSSGPDNKEEYIENSYLKIINNAKKNVYIQTPYLVLDDSLINALKISALSGVDVKIMVPYKNDAIYMKWAVNSNIALLIDCGVKFYKYKKGFIHAKTIVADSNVASVGTANFDIRSFKLNFEVVSVIYNEKLVRKLENIFINDEKNCFILSKENFAHRKKTTKIMEALIRLVSPIL</sequence>
<keyword evidence="5 12" id="KW-0812">Transmembrane</keyword>
<evidence type="ECO:0000256" key="5">
    <source>
        <dbReference type="ARBA" id="ARBA00022692"/>
    </source>
</evidence>
<feature type="transmembrane region" description="Helical" evidence="12">
    <location>
        <begin position="6"/>
        <end position="25"/>
    </location>
</feature>
<gene>
    <name evidence="15" type="primary">cls</name>
    <name evidence="15" type="ORF">GBZ86_14315</name>
</gene>
<dbReference type="HAMAP" id="MF_01916">
    <property type="entry name" value="Cardiolipin_synth_Cls"/>
    <property type="match status" value="1"/>
</dbReference>
<dbReference type="InterPro" id="IPR022924">
    <property type="entry name" value="Cardiolipin_synthase"/>
</dbReference>
<comment type="subcellular location">
    <subcellularLocation>
        <location evidence="1 12">Cell membrane</location>
        <topology evidence="1 12">Multi-pass membrane protein</topology>
    </subcellularLocation>
</comment>
<feature type="domain" description="PLD phosphodiesterase" evidence="14">
    <location>
        <begin position="389"/>
        <end position="416"/>
    </location>
</feature>
<accession>A0A6I1MVQ1</accession>
<dbReference type="FunFam" id="3.30.870.10:FF:000014">
    <property type="entry name" value="Cardiolipin synthase"/>
    <property type="match status" value="1"/>
</dbReference>
<organism evidence="15 16">
    <name type="scientific">Clostridium tarantellae</name>
    <dbReference type="NCBI Taxonomy" id="39493"/>
    <lineage>
        <taxon>Bacteria</taxon>
        <taxon>Bacillati</taxon>
        <taxon>Bacillota</taxon>
        <taxon>Clostridia</taxon>
        <taxon>Eubacteriales</taxon>
        <taxon>Clostridiaceae</taxon>
        <taxon>Clostridium</taxon>
    </lineage>
</organism>
<feature type="active site" evidence="12">
    <location>
        <position position="396"/>
    </location>
</feature>
<feature type="active site" evidence="12">
    <location>
        <position position="219"/>
    </location>
</feature>